<protein>
    <submittedName>
        <fullName evidence="1">Uncharacterized protein</fullName>
    </submittedName>
</protein>
<gene>
    <name evidence="1" type="ORF">AAFF_G00021870</name>
</gene>
<keyword evidence="2" id="KW-1185">Reference proteome</keyword>
<dbReference type="AlphaFoldDB" id="A0AAD7S559"/>
<dbReference type="EMBL" id="JAINUG010000109">
    <property type="protein sequence ID" value="KAJ8396114.1"/>
    <property type="molecule type" value="Genomic_DNA"/>
</dbReference>
<proteinExistence type="predicted"/>
<evidence type="ECO:0000313" key="1">
    <source>
        <dbReference type="EMBL" id="KAJ8396114.1"/>
    </source>
</evidence>
<reference evidence="1" key="1">
    <citation type="journal article" date="2023" name="Science">
        <title>Genome structures resolve the early diversification of teleost fishes.</title>
        <authorList>
            <person name="Parey E."/>
            <person name="Louis A."/>
            <person name="Montfort J."/>
            <person name="Bouchez O."/>
            <person name="Roques C."/>
            <person name="Iampietro C."/>
            <person name="Lluch J."/>
            <person name="Castinel A."/>
            <person name="Donnadieu C."/>
            <person name="Desvignes T."/>
            <person name="Floi Bucao C."/>
            <person name="Jouanno E."/>
            <person name="Wen M."/>
            <person name="Mejri S."/>
            <person name="Dirks R."/>
            <person name="Jansen H."/>
            <person name="Henkel C."/>
            <person name="Chen W.J."/>
            <person name="Zahm M."/>
            <person name="Cabau C."/>
            <person name="Klopp C."/>
            <person name="Thompson A.W."/>
            <person name="Robinson-Rechavi M."/>
            <person name="Braasch I."/>
            <person name="Lecointre G."/>
            <person name="Bobe J."/>
            <person name="Postlethwait J.H."/>
            <person name="Berthelot C."/>
            <person name="Roest Crollius H."/>
            <person name="Guiguen Y."/>
        </authorList>
    </citation>
    <scope>NUCLEOTIDE SEQUENCE</scope>
    <source>
        <strain evidence="1">NC1722</strain>
    </source>
</reference>
<dbReference type="Proteomes" id="UP001221898">
    <property type="component" value="Unassembled WGS sequence"/>
</dbReference>
<name>A0AAD7S559_9TELE</name>
<comment type="caution">
    <text evidence="1">The sequence shown here is derived from an EMBL/GenBank/DDBJ whole genome shotgun (WGS) entry which is preliminary data.</text>
</comment>
<evidence type="ECO:0000313" key="2">
    <source>
        <dbReference type="Proteomes" id="UP001221898"/>
    </source>
</evidence>
<organism evidence="1 2">
    <name type="scientific">Aldrovandia affinis</name>
    <dbReference type="NCBI Taxonomy" id="143900"/>
    <lineage>
        <taxon>Eukaryota</taxon>
        <taxon>Metazoa</taxon>
        <taxon>Chordata</taxon>
        <taxon>Craniata</taxon>
        <taxon>Vertebrata</taxon>
        <taxon>Euteleostomi</taxon>
        <taxon>Actinopterygii</taxon>
        <taxon>Neopterygii</taxon>
        <taxon>Teleostei</taxon>
        <taxon>Notacanthiformes</taxon>
        <taxon>Halosauridae</taxon>
        <taxon>Aldrovandia</taxon>
    </lineage>
</organism>
<sequence>MSLTPLLLDLVITCISHGLMKGRLLERLPQQSAEQIKVLNNRSFLYGTWCESGSKPKVPPSSPHKTQHLLPKFLTPETERRIVSIMKPTGPRQTLPSPH</sequence>
<accession>A0AAD7S559</accession>